<evidence type="ECO:0000256" key="7">
    <source>
        <dbReference type="ARBA" id="ARBA00048741"/>
    </source>
</evidence>
<evidence type="ECO:0000256" key="3">
    <source>
        <dbReference type="ARBA" id="ARBA00012737"/>
    </source>
</evidence>
<dbReference type="PROSITE" id="PS51278">
    <property type="entry name" value="GATASE_TYPE_2"/>
    <property type="match status" value="1"/>
</dbReference>
<evidence type="ECO:0000256" key="1">
    <source>
        <dbReference type="ARBA" id="ARBA00005187"/>
    </source>
</evidence>
<dbReference type="CDD" id="cd00712">
    <property type="entry name" value="AsnB"/>
    <property type="match status" value="1"/>
</dbReference>
<dbReference type="GO" id="GO:0004066">
    <property type="term" value="F:asparagine synthase (glutamine-hydrolyzing) activity"/>
    <property type="evidence" value="ECO:0007669"/>
    <property type="project" value="UniProtKB-EC"/>
</dbReference>
<evidence type="ECO:0000313" key="11">
    <source>
        <dbReference type="EMBL" id="AKH21930.1"/>
    </source>
</evidence>
<evidence type="ECO:0000313" key="12">
    <source>
        <dbReference type="Proteomes" id="UP000034410"/>
    </source>
</evidence>
<keyword evidence="4 9" id="KW-0547">Nucleotide-binding</keyword>
<dbReference type="Gene3D" id="3.40.50.620">
    <property type="entry name" value="HUPs"/>
    <property type="match status" value="1"/>
</dbReference>
<evidence type="ECO:0000256" key="6">
    <source>
        <dbReference type="ARBA" id="ARBA00022962"/>
    </source>
</evidence>
<dbReference type="Pfam" id="PF00733">
    <property type="entry name" value="Asn_synthase"/>
    <property type="match status" value="1"/>
</dbReference>
<comment type="catalytic activity">
    <reaction evidence="7">
        <text>L-aspartate + L-glutamine + ATP + H2O = L-asparagine + L-glutamate + AMP + diphosphate + H(+)</text>
        <dbReference type="Rhea" id="RHEA:12228"/>
        <dbReference type="ChEBI" id="CHEBI:15377"/>
        <dbReference type="ChEBI" id="CHEBI:15378"/>
        <dbReference type="ChEBI" id="CHEBI:29985"/>
        <dbReference type="ChEBI" id="CHEBI:29991"/>
        <dbReference type="ChEBI" id="CHEBI:30616"/>
        <dbReference type="ChEBI" id="CHEBI:33019"/>
        <dbReference type="ChEBI" id="CHEBI:58048"/>
        <dbReference type="ChEBI" id="CHEBI:58359"/>
        <dbReference type="ChEBI" id="CHEBI:456215"/>
        <dbReference type="EC" id="6.3.5.4"/>
    </reaction>
</comment>
<dbReference type="GO" id="GO:0006529">
    <property type="term" value="P:asparagine biosynthetic process"/>
    <property type="evidence" value="ECO:0007669"/>
    <property type="project" value="UniProtKB-KW"/>
</dbReference>
<keyword evidence="12" id="KW-1185">Reference proteome</keyword>
<evidence type="ECO:0000256" key="4">
    <source>
        <dbReference type="ARBA" id="ARBA00022741"/>
    </source>
</evidence>
<dbReference type="InterPro" id="IPR006426">
    <property type="entry name" value="Asn_synth_AEB"/>
</dbReference>
<keyword evidence="6 8" id="KW-0315">Glutamine amidotransferase</keyword>
<dbReference type="PIRSF" id="PIRSF001589">
    <property type="entry name" value="Asn_synthetase_glu-h"/>
    <property type="match status" value="1"/>
</dbReference>
<dbReference type="SUPFAM" id="SSF52402">
    <property type="entry name" value="Adenine nucleotide alpha hydrolases-like"/>
    <property type="match status" value="1"/>
</dbReference>
<protein>
    <recommendedName>
        <fullName evidence="3">asparagine synthase (glutamine-hydrolyzing)</fullName>
        <ecNumber evidence="3">6.3.5.4</ecNumber>
    </recommendedName>
</protein>
<name>A0A0F7K3W1_9GAMM</name>
<dbReference type="EC" id="6.3.5.4" evidence="3"/>
<dbReference type="Gene3D" id="3.60.20.10">
    <property type="entry name" value="Glutamine Phosphoribosylpyrophosphate, subunit 1, domain 1"/>
    <property type="match status" value="1"/>
</dbReference>
<evidence type="ECO:0000256" key="8">
    <source>
        <dbReference type="PIRSR" id="PIRSR001589-1"/>
    </source>
</evidence>
<feature type="binding site" evidence="9">
    <location>
        <position position="109"/>
    </location>
    <ligand>
        <name>L-glutamine</name>
        <dbReference type="ChEBI" id="CHEBI:58359"/>
    </ligand>
</feature>
<dbReference type="PATRIC" id="fig|1543721.4.peg.3738"/>
<dbReference type="PANTHER" id="PTHR43284">
    <property type="entry name" value="ASPARAGINE SYNTHETASE (GLUTAMINE-HYDROLYZING)"/>
    <property type="match status" value="1"/>
</dbReference>
<dbReference type="InterPro" id="IPR017932">
    <property type="entry name" value="GATase_2_dom"/>
</dbReference>
<dbReference type="Pfam" id="PF13537">
    <property type="entry name" value="GATase_7"/>
    <property type="match status" value="1"/>
</dbReference>
<feature type="binding site" evidence="9">
    <location>
        <position position="274"/>
    </location>
    <ligand>
        <name>ATP</name>
        <dbReference type="ChEBI" id="CHEBI:30616"/>
    </ligand>
</feature>
<accession>A0A0F7K3W1</accession>
<dbReference type="InterPro" id="IPR033738">
    <property type="entry name" value="AsnB_N"/>
</dbReference>
<evidence type="ECO:0000256" key="5">
    <source>
        <dbReference type="ARBA" id="ARBA00022840"/>
    </source>
</evidence>
<evidence type="ECO:0000256" key="9">
    <source>
        <dbReference type="PIRSR" id="PIRSR001589-2"/>
    </source>
</evidence>
<dbReference type="SUPFAM" id="SSF56235">
    <property type="entry name" value="N-terminal nucleophile aminohydrolases (Ntn hydrolases)"/>
    <property type="match status" value="1"/>
</dbReference>
<keyword evidence="8" id="KW-0061">Asparagine biosynthesis</keyword>
<comment type="pathway">
    <text evidence="1">Amino-acid biosynthesis; L-asparagine biosynthesis; L-asparagine from L-aspartate (L-Gln route): step 1/1.</text>
</comment>
<dbReference type="InterPro" id="IPR029055">
    <property type="entry name" value="Ntn_hydrolases_N"/>
</dbReference>
<dbReference type="NCBIfam" id="TIGR01536">
    <property type="entry name" value="asn_synth_AEB"/>
    <property type="match status" value="1"/>
</dbReference>
<dbReference type="EMBL" id="CP011412">
    <property type="protein sequence ID" value="AKH21930.1"/>
    <property type="molecule type" value="Genomic_DNA"/>
</dbReference>
<keyword evidence="8" id="KW-0028">Amino-acid biosynthesis</keyword>
<dbReference type="GO" id="GO:0005524">
    <property type="term" value="F:ATP binding"/>
    <property type="evidence" value="ECO:0007669"/>
    <property type="project" value="UniProtKB-KW"/>
</dbReference>
<dbReference type="InterPro" id="IPR014729">
    <property type="entry name" value="Rossmann-like_a/b/a_fold"/>
</dbReference>
<sequence>MCGFFQVVQKTIPVSKEKFAAALNTLSHRGPDDQGIHYLDFKLPTADGDVLCHAAFGHRRLSILDLSDRSHQPFVSQDKVFLYNGELYNYRQIGADLRKQGSDFTTTGDTEVVLKSVLSGGSKALADFNGMWAFSLFDGAENALFLSRDRYGKKPLFYYLDDEVLCVSSSIGAIKSYLGLNLEFQRGALLDFFLFGAMHPSPSAETHFQQISQILPGHFCRFDFSRWEMEGAAYFDWHHPAEGFAGHDRQQDLVEVLRDSVTSRLVSDRPVALLLSGGIDSSLLLSVLYSENLQDQVKIFMGDTGRSDDYEYARKCVQELGVAAETVVLDYDSNSFDQFLQVCRHHEKAFPFNGNAMAMPQMYAAIAEQGIPVVLDGTGGDELFGGYWGRQFQAAVRDAVRRRDWAWVKQNYACEGKVNNVRRQIRNAFWPAWYLNSKQSFKTRLSAQLHPLLEMPLREIWSAENPDPLHDLGLGFNEVLCNDIAPGGRLGEWIWHNDRNAMMASVENRSPLLDLRLHPFVFTGYRKKYAECWNKHELRKAFDAFRPLPTQWRSQKQGFRWDGKHFINNNRARIMELIDATECLTGVVNTKRLLSVAQKYPNILRSSLGKRTLCIAGLEQSLIKAG</sequence>
<feature type="domain" description="Glutamine amidotransferase type-2" evidence="10">
    <location>
        <begin position="2"/>
        <end position="225"/>
    </location>
</feature>
<gene>
    <name evidence="11" type="ORF">AAY24_18050</name>
</gene>
<feature type="active site" description="For GATase activity" evidence="8">
    <location>
        <position position="2"/>
    </location>
</feature>
<dbReference type="AlphaFoldDB" id="A0A0F7K3W1"/>
<dbReference type="RefSeq" id="WP_046860850.1">
    <property type="nucleotide sequence ID" value="NZ_CP011412.1"/>
</dbReference>
<evidence type="ECO:0000256" key="2">
    <source>
        <dbReference type="ARBA" id="ARBA00005752"/>
    </source>
</evidence>
<dbReference type="CDD" id="cd01991">
    <property type="entry name" value="Asn_synthase_B_C"/>
    <property type="match status" value="1"/>
</dbReference>
<dbReference type="PANTHER" id="PTHR43284:SF1">
    <property type="entry name" value="ASPARAGINE SYNTHETASE"/>
    <property type="match status" value="1"/>
</dbReference>
<organism evidence="11 12">
    <name type="scientific">Sedimenticola thiotaurini</name>
    <dbReference type="NCBI Taxonomy" id="1543721"/>
    <lineage>
        <taxon>Bacteria</taxon>
        <taxon>Pseudomonadati</taxon>
        <taxon>Pseudomonadota</taxon>
        <taxon>Gammaproteobacteria</taxon>
        <taxon>Chromatiales</taxon>
        <taxon>Sedimenticolaceae</taxon>
        <taxon>Sedimenticola</taxon>
    </lineage>
</organism>
<reference evidence="11 12" key="1">
    <citation type="journal article" date="2015" name="Genome Announc.">
        <title>Complete Genome Sequence of Sedimenticola thiotaurini Strain SIP-G1, a Polyphosphate- and Polyhydroxyalkanoate-Accumulating Sulfur-Oxidizing Gammaproteobacterium Isolated from Salt Marsh Sediments.</title>
        <authorList>
            <person name="Flood B.E."/>
            <person name="Jones D.S."/>
            <person name="Bailey J.V."/>
        </authorList>
    </citation>
    <scope>NUCLEOTIDE SEQUENCE [LARGE SCALE GENOMIC DNA]</scope>
    <source>
        <strain evidence="11 12">SIP-G1</strain>
    </source>
</reference>
<evidence type="ECO:0000259" key="10">
    <source>
        <dbReference type="PROSITE" id="PS51278"/>
    </source>
</evidence>
<dbReference type="KEGG" id="seds:AAY24_18050"/>
<dbReference type="Proteomes" id="UP000034410">
    <property type="component" value="Chromosome"/>
</dbReference>
<comment type="similarity">
    <text evidence="2">Belongs to the asparagine synthetase family.</text>
</comment>
<dbReference type="OrthoDB" id="9763290at2"/>
<proteinExistence type="inferred from homology"/>
<dbReference type="InterPro" id="IPR051786">
    <property type="entry name" value="ASN_synthetase/amidase"/>
</dbReference>
<dbReference type="InterPro" id="IPR001962">
    <property type="entry name" value="Asn_synthase"/>
</dbReference>
<keyword evidence="5 9" id="KW-0067">ATP-binding</keyword>